<keyword evidence="1" id="KW-0812">Transmembrane</keyword>
<evidence type="ECO:0000313" key="3">
    <source>
        <dbReference type="Proteomes" id="UP000182237"/>
    </source>
</evidence>
<dbReference type="AlphaFoldDB" id="A0A1H1TN85"/>
<evidence type="ECO:0000313" key="2">
    <source>
        <dbReference type="EMBL" id="SDS61622.1"/>
    </source>
</evidence>
<dbReference type="OrthoDB" id="4419197at2"/>
<feature type="transmembrane region" description="Helical" evidence="1">
    <location>
        <begin position="6"/>
        <end position="25"/>
    </location>
</feature>
<name>A0A1H1TN85_9CORY</name>
<keyword evidence="1" id="KW-1133">Transmembrane helix</keyword>
<dbReference type="GO" id="GO:0015297">
    <property type="term" value="F:antiporter activity"/>
    <property type="evidence" value="ECO:0007669"/>
    <property type="project" value="InterPro"/>
</dbReference>
<proteinExistence type="predicted"/>
<feature type="transmembrane region" description="Helical" evidence="1">
    <location>
        <begin position="37"/>
        <end position="57"/>
    </location>
</feature>
<protein>
    <submittedName>
        <fullName evidence="2">Multisubunit sodium/proton antiporter, MrpG subunit</fullName>
    </submittedName>
</protein>
<organism evidence="2 3">
    <name type="scientific">Corynebacterium timonense</name>
    <dbReference type="NCBI Taxonomy" id="441500"/>
    <lineage>
        <taxon>Bacteria</taxon>
        <taxon>Bacillati</taxon>
        <taxon>Actinomycetota</taxon>
        <taxon>Actinomycetes</taxon>
        <taxon>Mycobacteriales</taxon>
        <taxon>Corynebacteriaceae</taxon>
        <taxon>Corynebacterium</taxon>
    </lineage>
</organism>
<dbReference type="NCBIfam" id="NF009318">
    <property type="entry name" value="PRK12674.2-3"/>
    <property type="match status" value="1"/>
</dbReference>
<keyword evidence="3" id="KW-1185">Reference proteome</keyword>
<dbReference type="eggNOG" id="COG1320">
    <property type="taxonomic scope" value="Bacteria"/>
</dbReference>
<sequence length="111" mass="11978">MTIWEIITAVLVIIATLYTVATTVLQLRAPDALTRANLLGPLVCLAFPLLVVAKLVRSWSTTGFDLNDFLRALVAIAAVWIVASVVTFVLGRSIYGVTVSDRYADPITDTA</sequence>
<dbReference type="RefSeq" id="WP_019193744.1">
    <property type="nucleotide sequence ID" value="NZ_LT629765.1"/>
</dbReference>
<dbReference type="EMBL" id="LT629765">
    <property type="protein sequence ID" value="SDS61622.1"/>
    <property type="molecule type" value="Genomic_DNA"/>
</dbReference>
<reference evidence="2 3" key="1">
    <citation type="submission" date="2016-10" db="EMBL/GenBank/DDBJ databases">
        <authorList>
            <person name="de Groot N.N."/>
        </authorList>
    </citation>
    <scope>NUCLEOTIDE SEQUENCE [LARGE SCALE GENOMIC DNA]</scope>
    <source>
        <strain evidence="2 3">DSM 45434</strain>
    </source>
</reference>
<evidence type="ECO:0000256" key="1">
    <source>
        <dbReference type="SAM" id="Phobius"/>
    </source>
</evidence>
<dbReference type="STRING" id="1203190.GCA_000312345_00902"/>
<dbReference type="Pfam" id="PF03334">
    <property type="entry name" value="PhaG_MnhG_YufB"/>
    <property type="match status" value="1"/>
</dbReference>
<accession>A0A1H1TN85</accession>
<dbReference type="Proteomes" id="UP000182237">
    <property type="component" value="Chromosome I"/>
</dbReference>
<gene>
    <name evidence="2" type="ORF">SAMN04488539_2029</name>
</gene>
<feature type="transmembrane region" description="Helical" evidence="1">
    <location>
        <begin position="69"/>
        <end position="90"/>
    </location>
</feature>
<dbReference type="InterPro" id="IPR005133">
    <property type="entry name" value="PhaG_MnhG_YufB"/>
</dbReference>
<dbReference type="GO" id="GO:0098662">
    <property type="term" value="P:inorganic cation transmembrane transport"/>
    <property type="evidence" value="ECO:0007669"/>
    <property type="project" value="InterPro"/>
</dbReference>
<keyword evidence="1" id="KW-0472">Membrane</keyword>